<organism evidence="1 2">
    <name type="scientific">Aspergillus arachidicola</name>
    <dbReference type="NCBI Taxonomy" id="656916"/>
    <lineage>
        <taxon>Eukaryota</taxon>
        <taxon>Fungi</taxon>
        <taxon>Dikarya</taxon>
        <taxon>Ascomycota</taxon>
        <taxon>Pezizomycotina</taxon>
        <taxon>Eurotiomycetes</taxon>
        <taxon>Eurotiomycetidae</taxon>
        <taxon>Eurotiales</taxon>
        <taxon>Aspergillaceae</taxon>
        <taxon>Aspergillus</taxon>
        <taxon>Aspergillus subgen. Circumdati</taxon>
    </lineage>
</organism>
<proteinExistence type="predicted"/>
<sequence length="240" mass="27124">MLRVNSALHQATLCVRTFKARTALSTITSTSITSRHYYRSAFLSSTIPSQIAGNSFDQESILVKQRQSREVLSEAQKPEYAWFMLQSPLTRRQKDVLRDVGFTDLQRLGGNGFQAKYDWTHGNYLEVLESHSFVKHAGYEDPIFKISPSPIGDGAPTDLVTVDVILQRATDQSLETVTERIRELTGQHEATIPTNEDTSTIHMAVRKEYVIEIAKLHGVNTVHVHEQVSCNNVAHQMLKW</sequence>
<accession>A0A2G7FEJ0</accession>
<protein>
    <submittedName>
        <fullName evidence="1">Uncharacterized protein</fullName>
    </submittedName>
</protein>
<dbReference type="AlphaFoldDB" id="A0A2G7FEJ0"/>
<dbReference type="Proteomes" id="UP000231358">
    <property type="component" value="Unassembled WGS sequence"/>
</dbReference>
<comment type="caution">
    <text evidence="1">The sequence shown here is derived from an EMBL/GenBank/DDBJ whole genome shotgun (WGS) entry which is preliminary data.</text>
</comment>
<keyword evidence="2" id="KW-1185">Reference proteome</keyword>
<dbReference type="EMBL" id="NEXV01000715">
    <property type="protein sequence ID" value="PIG78983.1"/>
    <property type="molecule type" value="Genomic_DNA"/>
</dbReference>
<name>A0A2G7FEJ0_9EURO</name>
<evidence type="ECO:0000313" key="1">
    <source>
        <dbReference type="EMBL" id="PIG78983.1"/>
    </source>
</evidence>
<evidence type="ECO:0000313" key="2">
    <source>
        <dbReference type="Proteomes" id="UP000231358"/>
    </source>
</evidence>
<gene>
    <name evidence="1" type="ORF">AARAC_003601</name>
</gene>
<reference evidence="1 2" key="1">
    <citation type="submission" date="2017-05" db="EMBL/GenBank/DDBJ databases">
        <title>Genome sequence for an aflatoxigenic pathogen of Argentinian peanut, Aspergillus arachidicola.</title>
        <authorList>
            <person name="Moore G."/>
            <person name="Beltz S.B."/>
            <person name="Mack B.M."/>
        </authorList>
    </citation>
    <scope>NUCLEOTIDE SEQUENCE [LARGE SCALE GENOMIC DNA]</scope>
    <source>
        <strain evidence="1 2">CBS 117610</strain>
    </source>
</reference>